<keyword evidence="1" id="KW-1133">Transmembrane helix</keyword>
<keyword evidence="1" id="KW-0472">Membrane</keyword>
<protein>
    <submittedName>
        <fullName evidence="2">DUF4381 domain-containing protein</fullName>
    </submittedName>
</protein>
<evidence type="ECO:0000256" key="1">
    <source>
        <dbReference type="SAM" id="Phobius"/>
    </source>
</evidence>
<keyword evidence="1" id="KW-0812">Transmembrane</keyword>
<name>A0A9Q3WHF1_9RHOB</name>
<dbReference type="InterPro" id="IPR025489">
    <property type="entry name" value="DUF4381"/>
</dbReference>
<sequence>MSEQGQDPPVTLVDLIGQLVRPDPPPPVSMLPQTAGWAVLAVLAGVAVVYGLWRWWRHYHANRYRRAALAALARAGGDPVAIAEVLRRTALVAFPRHEVAGLSGVEWLVFLDRTGGGGTAFTQGPGQALASAPYRSGSTAPSGLADLAARWIRRHRREVSR</sequence>
<accession>A0A9Q3WHF1</accession>
<evidence type="ECO:0000313" key="2">
    <source>
        <dbReference type="EMBL" id="MCE8535974.1"/>
    </source>
</evidence>
<dbReference type="EMBL" id="JAGQAF010000001">
    <property type="protein sequence ID" value="MCE8535974.1"/>
    <property type="molecule type" value="Genomic_DNA"/>
</dbReference>
<dbReference type="RefSeq" id="WP_234218027.1">
    <property type="nucleotide sequence ID" value="NZ_JAGQAF010000001.1"/>
</dbReference>
<dbReference type="Proteomes" id="UP000813672">
    <property type="component" value="Unassembled WGS sequence"/>
</dbReference>
<proteinExistence type="predicted"/>
<feature type="transmembrane region" description="Helical" evidence="1">
    <location>
        <begin position="35"/>
        <end position="56"/>
    </location>
</feature>
<reference evidence="2" key="1">
    <citation type="journal article" date="2021" name="Environ. Microbiol.">
        <title>Cryptic niche differentiation of novel sediment ecotypes of Rugeria pomeroyi correlates with nitrate respiration.</title>
        <authorList>
            <person name="Lin X."/>
            <person name="McNichol J."/>
            <person name="Chu X."/>
            <person name="Qian Y."/>
            <person name="Luo H."/>
        </authorList>
    </citation>
    <scope>NUCLEOTIDE SEQUENCE</scope>
    <source>
        <strain evidence="2">SZCCDBB064</strain>
    </source>
</reference>
<evidence type="ECO:0000313" key="3">
    <source>
        <dbReference type="Proteomes" id="UP000813672"/>
    </source>
</evidence>
<organism evidence="2 3">
    <name type="scientific">Ruegeria pomeroyi</name>
    <dbReference type="NCBI Taxonomy" id="89184"/>
    <lineage>
        <taxon>Bacteria</taxon>
        <taxon>Pseudomonadati</taxon>
        <taxon>Pseudomonadota</taxon>
        <taxon>Alphaproteobacteria</taxon>
        <taxon>Rhodobacterales</taxon>
        <taxon>Roseobacteraceae</taxon>
        <taxon>Ruegeria</taxon>
    </lineage>
</organism>
<dbReference type="AlphaFoldDB" id="A0A9Q3WHF1"/>
<gene>
    <name evidence="2" type="ORF">KBY27_00730</name>
</gene>
<dbReference type="Pfam" id="PF14316">
    <property type="entry name" value="DUF4381"/>
    <property type="match status" value="1"/>
</dbReference>
<comment type="caution">
    <text evidence="2">The sequence shown here is derived from an EMBL/GenBank/DDBJ whole genome shotgun (WGS) entry which is preliminary data.</text>
</comment>